<evidence type="ECO:0008006" key="3">
    <source>
        <dbReference type="Google" id="ProtNLM"/>
    </source>
</evidence>
<sequence>MWTDMDGMGRSPDDGTPVFATVALTERKLIIEVNSAARAERAIEQMREWLGDCLDANAGPTYG</sequence>
<gene>
    <name evidence="1" type="ORF">ACFO3E_15330</name>
</gene>
<proteinExistence type="predicted"/>
<dbReference type="Proteomes" id="UP001595957">
    <property type="component" value="Unassembled WGS sequence"/>
</dbReference>
<keyword evidence="2" id="KW-1185">Reference proteome</keyword>
<dbReference type="EMBL" id="JBHSFZ010000044">
    <property type="protein sequence ID" value="MFC4595549.1"/>
    <property type="molecule type" value="Genomic_DNA"/>
</dbReference>
<name>A0ABV9F305_9SPHN</name>
<dbReference type="RefSeq" id="WP_380805855.1">
    <property type="nucleotide sequence ID" value="NZ_JBHSFZ010000044.1"/>
</dbReference>
<evidence type="ECO:0000313" key="1">
    <source>
        <dbReference type="EMBL" id="MFC4595549.1"/>
    </source>
</evidence>
<protein>
    <recommendedName>
        <fullName evidence="3">Transposase</fullName>
    </recommendedName>
</protein>
<accession>A0ABV9F305</accession>
<organism evidence="1 2">
    <name type="scientific">Sphingobium tyrosinilyticum</name>
    <dbReference type="NCBI Taxonomy" id="2715436"/>
    <lineage>
        <taxon>Bacteria</taxon>
        <taxon>Pseudomonadati</taxon>
        <taxon>Pseudomonadota</taxon>
        <taxon>Alphaproteobacteria</taxon>
        <taxon>Sphingomonadales</taxon>
        <taxon>Sphingomonadaceae</taxon>
        <taxon>Sphingobium</taxon>
    </lineage>
</organism>
<comment type="caution">
    <text evidence="1">The sequence shown here is derived from an EMBL/GenBank/DDBJ whole genome shotgun (WGS) entry which is preliminary data.</text>
</comment>
<reference evidence="2" key="1">
    <citation type="journal article" date="2019" name="Int. J. Syst. Evol. Microbiol.">
        <title>The Global Catalogue of Microorganisms (GCM) 10K type strain sequencing project: providing services to taxonomists for standard genome sequencing and annotation.</title>
        <authorList>
            <consortium name="The Broad Institute Genomics Platform"/>
            <consortium name="The Broad Institute Genome Sequencing Center for Infectious Disease"/>
            <person name="Wu L."/>
            <person name="Ma J."/>
        </authorList>
    </citation>
    <scope>NUCLEOTIDE SEQUENCE [LARGE SCALE GENOMIC DNA]</scope>
    <source>
        <strain evidence="2">NBRC 103632</strain>
    </source>
</reference>
<evidence type="ECO:0000313" key="2">
    <source>
        <dbReference type="Proteomes" id="UP001595957"/>
    </source>
</evidence>